<dbReference type="AlphaFoldDB" id="A0AAD2PY23"/>
<name>A0AAD2PY23_9STRA</name>
<proteinExistence type="predicted"/>
<sequence length="241" mass="26867">MNATPITLNASLSNLCIDSGPTMAQHERIVRLDMQHRLLGIVQSKFPGAESNHSAVAKALDMMLFRAAPSFQDYSDLATLEERIRVVVTKKLQQKQHTFLKRSRAGAPTTNTTKKQCSQQAMKKTIRKQILQQVLKEDYETAQDLVRDIKLAKNRKVATFKCFGGVCVRQSPSFQDSSFPKEIKALFFGTALVDAFDKAPVDKLSSLNWKHLIQVAQSNLDTYRASPHCPTASSTPPLFSA</sequence>
<dbReference type="EMBL" id="CAKOGP040002425">
    <property type="protein sequence ID" value="CAJ1969730.1"/>
    <property type="molecule type" value="Genomic_DNA"/>
</dbReference>
<protein>
    <submittedName>
        <fullName evidence="1">Uncharacterized protein</fullName>
    </submittedName>
</protein>
<comment type="caution">
    <text evidence="1">The sequence shown here is derived from an EMBL/GenBank/DDBJ whole genome shotgun (WGS) entry which is preliminary data.</text>
</comment>
<evidence type="ECO:0000313" key="2">
    <source>
        <dbReference type="Proteomes" id="UP001295423"/>
    </source>
</evidence>
<keyword evidence="2" id="KW-1185">Reference proteome</keyword>
<organism evidence="1 2">
    <name type="scientific">Cylindrotheca closterium</name>
    <dbReference type="NCBI Taxonomy" id="2856"/>
    <lineage>
        <taxon>Eukaryota</taxon>
        <taxon>Sar</taxon>
        <taxon>Stramenopiles</taxon>
        <taxon>Ochrophyta</taxon>
        <taxon>Bacillariophyta</taxon>
        <taxon>Bacillariophyceae</taxon>
        <taxon>Bacillariophycidae</taxon>
        <taxon>Bacillariales</taxon>
        <taxon>Bacillariaceae</taxon>
        <taxon>Cylindrotheca</taxon>
    </lineage>
</organism>
<reference evidence="1" key="1">
    <citation type="submission" date="2023-08" db="EMBL/GenBank/DDBJ databases">
        <authorList>
            <person name="Audoor S."/>
            <person name="Bilcke G."/>
        </authorList>
    </citation>
    <scope>NUCLEOTIDE SEQUENCE</scope>
</reference>
<evidence type="ECO:0000313" key="1">
    <source>
        <dbReference type="EMBL" id="CAJ1969730.1"/>
    </source>
</evidence>
<accession>A0AAD2PY23</accession>
<gene>
    <name evidence="1" type="ORF">CYCCA115_LOCUS23858</name>
</gene>
<dbReference type="Proteomes" id="UP001295423">
    <property type="component" value="Unassembled WGS sequence"/>
</dbReference>